<keyword evidence="6 8" id="KW-0472">Membrane</keyword>
<evidence type="ECO:0000256" key="3">
    <source>
        <dbReference type="ARBA" id="ARBA00022448"/>
    </source>
</evidence>
<dbReference type="Proteomes" id="UP000305202">
    <property type="component" value="Unassembled WGS sequence"/>
</dbReference>
<evidence type="ECO:0000313" key="10">
    <source>
        <dbReference type="EMBL" id="TKI03009.1"/>
    </source>
</evidence>
<comment type="caution">
    <text evidence="10">The sequence shown here is derived from an EMBL/GenBank/DDBJ whole genome shotgun (WGS) entry which is preliminary data.</text>
</comment>
<organism evidence="10 11">
    <name type="scientific">Martelella alba</name>
    <dbReference type="NCBI Taxonomy" id="2590451"/>
    <lineage>
        <taxon>Bacteria</taxon>
        <taxon>Pseudomonadati</taxon>
        <taxon>Pseudomonadota</taxon>
        <taxon>Alphaproteobacteria</taxon>
        <taxon>Hyphomicrobiales</taxon>
        <taxon>Aurantimonadaceae</taxon>
        <taxon>Martelella</taxon>
    </lineage>
</organism>
<dbReference type="PANTHER" id="PTHR48020">
    <property type="entry name" value="PROTON MYO-INOSITOL COTRANSPORTER"/>
    <property type="match status" value="1"/>
</dbReference>
<feature type="domain" description="Major facilitator superfamily (MFS) profile" evidence="9">
    <location>
        <begin position="16"/>
        <end position="447"/>
    </location>
</feature>
<sequence>MSDSNIRYDIKYIIRICTIAALGGLLLGYDSSIISGAIEPLSRHYSLSPAQIGWAVSNVIIGCIIGCYAGGPLGDKLGRKKTLVITALVFLVSVLGTSFATSFTMFVCFRIIGGLAIGLACVISPIYMAEVSPAAFRGRAITMHSFCLVGGQVIVLLTNFLIARGMTDAWMVELGWRYILGAALVPSVLFLLVVWFVPESPRWNVMAGHDEAALKTLARISNLEHAKSVFQEIKNSLQQHSAPIDKKFTLNKKTMMFLTIGLGLAVGNQLTGINVIQYFGPTLLLNITGNLDDAMFKTFWLAVFQFSGVVTGQYLIDRIGRTKLLLWGSLWSFIFLIYTFIAFYYQFKGYASVIGLFGFMFTFGTTWAQVIWTVIGEIFPTHIRAIGMGISISGMWIASFIISQGFPLINKSQFLLEHFHGGFPILVFAICSLFTWWFAKRFVPETKNVHLEEIEQLVVAKFAKKAIANTSDVHSL</sequence>
<feature type="transmembrane region" description="Helical" evidence="8">
    <location>
        <begin position="299"/>
        <end position="317"/>
    </location>
</feature>
<dbReference type="InterPro" id="IPR036259">
    <property type="entry name" value="MFS_trans_sf"/>
</dbReference>
<evidence type="ECO:0000256" key="4">
    <source>
        <dbReference type="ARBA" id="ARBA00022692"/>
    </source>
</evidence>
<dbReference type="InterPro" id="IPR003663">
    <property type="entry name" value="Sugar/inositol_transpt"/>
</dbReference>
<evidence type="ECO:0000256" key="8">
    <source>
        <dbReference type="SAM" id="Phobius"/>
    </source>
</evidence>
<comment type="similarity">
    <text evidence="2 7">Belongs to the major facilitator superfamily. Sugar transporter (TC 2.A.1.1) family.</text>
</comment>
<feature type="transmembrane region" description="Helical" evidence="8">
    <location>
        <begin position="421"/>
        <end position="439"/>
    </location>
</feature>
<accession>A0ABY2SE81</accession>
<dbReference type="PROSITE" id="PS00217">
    <property type="entry name" value="SUGAR_TRANSPORT_2"/>
    <property type="match status" value="1"/>
</dbReference>
<dbReference type="InterPro" id="IPR005828">
    <property type="entry name" value="MFS_sugar_transport-like"/>
</dbReference>
<name>A0ABY2SE81_9HYPH</name>
<comment type="subcellular location">
    <subcellularLocation>
        <location evidence="1">Membrane</location>
        <topology evidence="1">Multi-pass membrane protein</topology>
    </subcellularLocation>
</comment>
<evidence type="ECO:0000256" key="7">
    <source>
        <dbReference type="RuleBase" id="RU003346"/>
    </source>
</evidence>
<dbReference type="PROSITE" id="PS50850">
    <property type="entry name" value="MFS"/>
    <property type="match status" value="1"/>
</dbReference>
<evidence type="ECO:0000259" key="9">
    <source>
        <dbReference type="PROSITE" id="PS50850"/>
    </source>
</evidence>
<dbReference type="InterPro" id="IPR050814">
    <property type="entry name" value="Myo-inositol_Transporter"/>
</dbReference>
<reference evidence="10 11" key="1">
    <citation type="submission" date="2019-04" db="EMBL/GenBank/DDBJ databases">
        <authorList>
            <person name="Li M."/>
            <person name="Gao C."/>
        </authorList>
    </citation>
    <scope>NUCLEOTIDE SEQUENCE [LARGE SCALE GENOMIC DNA]</scope>
    <source>
        <strain evidence="10 11">BGMRC 2031</strain>
    </source>
</reference>
<evidence type="ECO:0000256" key="5">
    <source>
        <dbReference type="ARBA" id="ARBA00022989"/>
    </source>
</evidence>
<feature type="transmembrane region" description="Helical" evidence="8">
    <location>
        <begin position="324"/>
        <end position="347"/>
    </location>
</feature>
<evidence type="ECO:0000256" key="6">
    <source>
        <dbReference type="ARBA" id="ARBA00023136"/>
    </source>
</evidence>
<feature type="transmembrane region" description="Helical" evidence="8">
    <location>
        <begin position="83"/>
        <end position="103"/>
    </location>
</feature>
<dbReference type="InterPro" id="IPR005829">
    <property type="entry name" value="Sugar_transporter_CS"/>
</dbReference>
<feature type="transmembrane region" description="Helical" evidence="8">
    <location>
        <begin position="141"/>
        <end position="163"/>
    </location>
</feature>
<gene>
    <name evidence="10" type="ORF">FCN80_23090</name>
</gene>
<evidence type="ECO:0000313" key="11">
    <source>
        <dbReference type="Proteomes" id="UP000305202"/>
    </source>
</evidence>
<dbReference type="SUPFAM" id="SSF103473">
    <property type="entry name" value="MFS general substrate transporter"/>
    <property type="match status" value="1"/>
</dbReference>
<keyword evidence="3 7" id="KW-0813">Transport</keyword>
<feature type="transmembrane region" description="Helical" evidence="8">
    <location>
        <begin position="387"/>
        <end position="409"/>
    </location>
</feature>
<protein>
    <submittedName>
        <fullName evidence="10">Sugar porter family MFS transporter</fullName>
    </submittedName>
</protein>
<feature type="transmembrane region" description="Helical" evidence="8">
    <location>
        <begin position="256"/>
        <end position="279"/>
    </location>
</feature>
<dbReference type="EMBL" id="SZPQ01000054">
    <property type="protein sequence ID" value="TKI03009.1"/>
    <property type="molecule type" value="Genomic_DNA"/>
</dbReference>
<dbReference type="Gene3D" id="1.20.1250.20">
    <property type="entry name" value="MFS general substrate transporter like domains"/>
    <property type="match status" value="2"/>
</dbReference>
<feature type="transmembrane region" description="Helical" evidence="8">
    <location>
        <begin position="52"/>
        <end position="71"/>
    </location>
</feature>
<keyword evidence="5 8" id="KW-1133">Transmembrane helix</keyword>
<feature type="transmembrane region" description="Helical" evidence="8">
    <location>
        <begin position="175"/>
        <end position="197"/>
    </location>
</feature>
<dbReference type="PANTHER" id="PTHR48020:SF12">
    <property type="entry name" value="PROTON MYO-INOSITOL COTRANSPORTER"/>
    <property type="match status" value="1"/>
</dbReference>
<dbReference type="InterPro" id="IPR020846">
    <property type="entry name" value="MFS_dom"/>
</dbReference>
<dbReference type="RefSeq" id="WP_136992687.1">
    <property type="nucleotide sequence ID" value="NZ_SZPQ01000054.1"/>
</dbReference>
<feature type="transmembrane region" description="Helical" evidence="8">
    <location>
        <begin position="353"/>
        <end position="375"/>
    </location>
</feature>
<evidence type="ECO:0000256" key="2">
    <source>
        <dbReference type="ARBA" id="ARBA00010992"/>
    </source>
</evidence>
<keyword evidence="11" id="KW-1185">Reference proteome</keyword>
<dbReference type="PRINTS" id="PR00171">
    <property type="entry name" value="SUGRTRNSPORT"/>
</dbReference>
<dbReference type="Pfam" id="PF00083">
    <property type="entry name" value="Sugar_tr"/>
    <property type="match status" value="1"/>
</dbReference>
<dbReference type="NCBIfam" id="TIGR00879">
    <property type="entry name" value="SP"/>
    <property type="match status" value="1"/>
</dbReference>
<keyword evidence="4 8" id="KW-0812">Transmembrane</keyword>
<feature type="transmembrane region" description="Helical" evidence="8">
    <location>
        <begin position="12"/>
        <end position="32"/>
    </location>
</feature>
<proteinExistence type="inferred from homology"/>
<evidence type="ECO:0000256" key="1">
    <source>
        <dbReference type="ARBA" id="ARBA00004141"/>
    </source>
</evidence>
<feature type="transmembrane region" description="Helical" evidence="8">
    <location>
        <begin position="109"/>
        <end position="129"/>
    </location>
</feature>